<dbReference type="AlphaFoldDB" id="A0A059FFI5"/>
<evidence type="ECO:0000256" key="1">
    <source>
        <dbReference type="SAM" id="Phobius"/>
    </source>
</evidence>
<accession>A0A059FFI5</accession>
<keyword evidence="1" id="KW-0812">Transmembrane</keyword>
<reference evidence="2 3" key="1">
    <citation type="submission" date="2013-04" db="EMBL/GenBank/DDBJ databases">
        <title>Hyphomonas hirschiana VP5 Genome Sequencing.</title>
        <authorList>
            <person name="Lai Q."/>
            <person name="Shao Z."/>
        </authorList>
    </citation>
    <scope>NUCLEOTIDE SEQUENCE [LARGE SCALE GENOMIC DNA]</scope>
    <source>
        <strain evidence="2 3">VP5</strain>
    </source>
</reference>
<protein>
    <recommendedName>
        <fullName evidence="4">Mercuric transport protein MerT</fullName>
    </recommendedName>
</protein>
<dbReference type="EMBL" id="ARYI01000014">
    <property type="protein sequence ID" value="KCZ89395.1"/>
    <property type="molecule type" value="Genomic_DNA"/>
</dbReference>
<feature type="transmembrane region" description="Helical" evidence="1">
    <location>
        <begin position="20"/>
        <end position="51"/>
    </location>
</feature>
<evidence type="ECO:0000313" key="3">
    <source>
        <dbReference type="Proteomes" id="UP000025061"/>
    </source>
</evidence>
<dbReference type="PATRIC" id="fig|1280951.3.peg.2949"/>
<evidence type="ECO:0008006" key="4">
    <source>
        <dbReference type="Google" id="ProtNLM"/>
    </source>
</evidence>
<feature type="transmembrane region" description="Helical" evidence="1">
    <location>
        <begin position="63"/>
        <end position="81"/>
    </location>
</feature>
<evidence type="ECO:0000313" key="2">
    <source>
        <dbReference type="EMBL" id="KCZ89395.1"/>
    </source>
</evidence>
<organism evidence="2 3">
    <name type="scientific">Hyphomonas hirschiana VP5</name>
    <dbReference type="NCBI Taxonomy" id="1280951"/>
    <lineage>
        <taxon>Bacteria</taxon>
        <taxon>Pseudomonadati</taxon>
        <taxon>Pseudomonadota</taxon>
        <taxon>Alphaproteobacteria</taxon>
        <taxon>Hyphomonadales</taxon>
        <taxon>Hyphomonadaceae</taxon>
        <taxon>Hyphomonas</taxon>
    </lineage>
</organism>
<keyword evidence="1" id="KW-0472">Membrane</keyword>
<sequence>MTDTDEIRPPSTLPAFLSLFTSTGTLICCALPALLVSIGAGAVMAGLIEAVPQITWLGRNKELLFTIAGALLLASGAWQWHARSLPCPADKAQATACARARRVSWIVWGLSVALFVIGAFFAFFAAAIFY</sequence>
<name>A0A059FFI5_9PROT</name>
<dbReference type="RefSeq" id="WP_011645155.1">
    <property type="nucleotide sequence ID" value="NZ_ARYI01000014.1"/>
</dbReference>
<keyword evidence="1" id="KW-1133">Transmembrane helix</keyword>
<proteinExistence type="predicted"/>
<keyword evidence="3" id="KW-1185">Reference proteome</keyword>
<gene>
    <name evidence="2" type="ORF">HHI_14632</name>
</gene>
<dbReference type="Proteomes" id="UP000025061">
    <property type="component" value="Unassembled WGS sequence"/>
</dbReference>
<dbReference type="OrthoDB" id="838350at2"/>
<feature type="transmembrane region" description="Helical" evidence="1">
    <location>
        <begin position="105"/>
        <end position="129"/>
    </location>
</feature>
<comment type="caution">
    <text evidence="2">The sequence shown here is derived from an EMBL/GenBank/DDBJ whole genome shotgun (WGS) entry which is preliminary data.</text>
</comment>